<dbReference type="EMBL" id="CP051680">
    <property type="protein sequence ID" value="QJD81828.1"/>
    <property type="molecule type" value="Genomic_DNA"/>
</dbReference>
<sequence>MADKYPDTVKSLLDGDEKKVLAKAQSILKSIIRPEMGEFDKELAIYDYLATYGAYDYSSYALHTGRPVVPEDPPANPEAYNVYGALVDALAVCEGWSDAYQLLFTLVGLKSETPIGSLSGEPHKWVSVQVDGEWYQIEATKKAEKGSSSLYSSTFNFTYQDANDFLSYSGGDERAISQKYDYMNRMDRERNPDKSPFEFEEEEAAAAAERAKVATRQLTRKSTP</sequence>
<reference evidence="3 4" key="1">
    <citation type="submission" date="2020-04" db="EMBL/GenBank/DDBJ databases">
        <title>Genome sequencing of novel species.</title>
        <authorList>
            <person name="Heo J."/>
            <person name="Kim S.-J."/>
            <person name="Kim J.-S."/>
            <person name="Hong S.-B."/>
            <person name="Kwon S.-W."/>
        </authorList>
    </citation>
    <scope>NUCLEOTIDE SEQUENCE [LARGE SCALE GENOMIC DNA]</scope>
    <source>
        <strain evidence="3 4">MFER-1</strain>
    </source>
</reference>
<evidence type="ECO:0000313" key="4">
    <source>
        <dbReference type="Proteomes" id="UP000502248"/>
    </source>
</evidence>
<dbReference type="InterPro" id="IPR002931">
    <property type="entry name" value="Transglutaminase-like"/>
</dbReference>
<evidence type="ECO:0000313" key="3">
    <source>
        <dbReference type="EMBL" id="QJD81828.1"/>
    </source>
</evidence>
<dbReference type="AlphaFoldDB" id="A0A7Z2VEU0"/>
<evidence type="ECO:0000256" key="1">
    <source>
        <dbReference type="SAM" id="MobiDB-lite"/>
    </source>
</evidence>
<protein>
    <recommendedName>
        <fullName evidence="2">Transglutaminase-like domain-containing protein</fullName>
    </recommendedName>
</protein>
<dbReference type="KEGG" id="cheb:HH215_00635"/>
<feature type="compositionally biased region" description="Basic and acidic residues" evidence="1">
    <location>
        <begin position="183"/>
        <end position="197"/>
    </location>
</feature>
<gene>
    <name evidence="3" type="ORF">HH215_00635</name>
</gene>
<dbReference type="InterPro" id="IPR038765">
    <property type="entry name" value="Papain-like_cys_pep_sf"/>
</dbReference>
<name>A0A7Z2VEU0_9BACL</name>
<dbReference type="RefSeq" id="WP_169278134.1">
    <property type="nucleotide sequence ID" value="NZ_CP051680.1"/>
</dbReference>
<evidence type="ECO:0000259" key="2">
    <source>
        <dbReference type="Pfam" id="PF01841"/>
    </source>
</evidence>
<dbReference type="Proteomes" id="UP000502248">
    <property type="component" value="Chromosome"/>
</dbReference>
<proteinExistence type="predicted"/>
<dbReference type="Pfam" id="PF01841">
    <property type="entry name" value="Transglut_core"/>
    <property type="match status" value="1"/>
</dbReference>
<accession>A0A7Z2VEU0</accession>
<feature type="domain" description="Transglutaminase-like" evidence="2">
    <location>
        <begin position="27"/>
        <end position="138"/>
    </location>
</feature>
<dbReference type="SUPFAM" id="SSF54001">
    <property type="entry name" value="Cysteine proteinases"/>
    <property type="match status" value="1"/>
</dbReference>
<keyword evidence="4" id="KW-1185">Reference proteome</keyword>
<organism evidence="3 4">
    <name type="scientific">Cohnella herbarum</name>
    <dbReference type="NCBI Taxonomy" id="2728023"/>
    <lineage>
        <taxon>Bacteria</taxon>
        <taxon>Bacillati</taxon>
        <taxon>Bacillota</taxon>
        <taxon>Bacilli</taxon>
        <taxon>Bacillales</taxon>
        <taxon>Paenibacillaceae</taxon>
        <taxon>Cohnella</taxon>
    </lineage>
</organism>
<feature type="region of interest" description="Disordered" evidence="1">
    <location>
        <begin position="183"/>
        <end position="224"/>
    </location>
</feature>